<dbReference type="EMBL" id="FZQP02002725">
    <property type="protein sequence ID" value="VVC96427.1"/>
    <property type="molecule type" value="Genomic_DNA"/>
</dbReference>
<organism evidence="2 3">
    <name type="scientific">Leptidea sinapis</name>
    <dbReference type="NCBI Taxonomy" id="189913"/>
    <lineage>
        <taxon>Eukaryota</taxon>
        <taxon>Metazoa</taxon>
        <taxon>Ecdysozoa</taxon>
        <taxon>Arthropoda</taxon>
        <taxon>Hexapoda</taxon>
        <taxon>Insecta</taxon>
        <taxon>Pterygota</taxon>
        <taxon>Neoptera</taxon>
        <taxon>Endopterygota</taxon>
        <taxon>Lepidoptera</taxon>
        <taxon>Glossata</taxon>
        <taxon>Ditrysia</taxon>
        <taxon>Papilionoidea</taxon>
        <taxon>Pieridae</taxon>
        <taxon>Dismorphiinae</taxon>
        <taxon>Leptidea</taxon>
    </lineage>
</organism>
<evidence type="ECO:0000313" key="3">
    <source>
        <dbReference type="Proteomes" id="UP000324832"/>
    </source>
</evidence>
<sequence>MDSSYAKTLNDSVVSSSEDNIGFIDDYSHLRLSYYQNREDPFDLSVNSSFKSCISHDSVDTVGNDTNKDRTERKKLLDYYVSQMPDFPHPSATVASIIATSSNKMNDGMRFKYDERVQTSMCKNHEDTLPFSPNRRSTLIPKKK</sequence>
<proteinExistence type="predicted"/>
<evidence type="ECO:0000313" key="2">
    <source>
        <dbReference type="EMBL" id="VVC96427.1"/>
    </source>
</evidence>
<reference evidence="2 3" key="1">
    <citation type="submission" date="2017-07" db="EMBL/GenBank/DDBJ databases">
        <authorList>
            <person name="Talla V."/>
            <person name="Backstrom N."/>
        </authorList>
    </citation>
    <scope>NUCLEOTIDE SEQUENCE [LARGE SCALE GENOMIC DNA]</scope>
</reference>
<evidence type="ECO:0000256" key="1">
    <source>
        <dbReference type="SAM" id="MobiDB-lite"/>
    </source>
</evidence>
<accession>A0A5E4QG15</accession>
<feature type="region of interest" description="Disordered" evidence="1">
    <location>
        <begin position="125"/>
        <end position="144"/>
    </location>
</feature>
<dbReference type="AlphaFoldDB" id="A0A5E4QG15"/>
<name>A0A5E4QG15_9NEOP</name>
<protein>
    <submittedName>
        <fullName evidence="2">Uncharacterized protein</fullName>
    </submittedName>
</protein>
<keyword evidence="3" id="KW-1185">Reference proteome</keyword>
<dbReference type="Proteomes" id="UP000324832">
    <property type="component" value="Unassembled WGS sequence"/>
</dbReference>
<gene>
    <name evidence="2" type="ORF">LSINAPIS_LOCUS7933</name>
</gene>